<dbReference type="InterPro" id="IPR015943">
    <property type="entry name" value="WD40/YVTN_repeat-like_dom_sf"/>
</dbReference>
<dbReference type="Proteomes" id="UP000759537">
    <property type="component" value="Unassembled WGS sequence"/>
</dbReference>
<keyword evidence="2" id="KW-0677">Repeat</keyword>
<evidence type="ECO:0000313" key="4">
    <source>
        <dbReference type="EMBL" id="KAF8481034.1"/>
    </source>
</evidence>
<evidence type="ECO:0000256" key="3">
    <source>
        <dbReference type="PROSITE-ProRule" id="PRU00221"/>
    </source>
</evidence>
<dbReference type="OrthoDB" id="10248252at2759"/>
<dbReference type="Pfam" id="PF00400">
    <property type="entry name" value="WD40"/>
    <property type="match status" value="2"/>
</dbReference>
<dbReference type="PANTHER" id="PTHR44019">
    <property type="entry name" value="WD REPEAT-CONTAINING PROTEIN 55"/>
    <property type="match status" value="1"/>
</dbReference>
<evidence type="ECO:0000256" key="1">
    <source>
        <dbReference type="ARBA" id="ARBA00022574"/>
    </source>
</evidence>
<keyword evidence="1 3" id="KW-0853">WD repeat</keyword>
<accession>A0A9P5MX89</accession>
<feature type="repeat" description="WD" evidence="3">
    <location>
        <begin position="332"/>
        <end position="364"/>
    </location>
</feature>
<dbReference type="PANTHER" id="PTHR44019:SF8">
    <property type="entry name" value="POC1 CENTRIOLAR PROTEIN HOMOLOG"/>
    <property type="match status" value="1"/>
</dbReference>
<dbReference type="InterPro" id="IPR036322">
    <property type="entry name" value="WD40_repeat_dom_sf"/>
</dbReference>
<comment type="caution">
    <text evidence="4">The sequence shown here is derived from an EMBL/GenBank/DDBJ whole genome shotgun (WGS) entry which is preliminary data.</text>
</comment>
<gene>
    <name evidence="4" type="ORF">DFH94DRAFT_439336</name>
</gene>
<dbReference type="EMBL" id="WHVB01000007">
    <property type="protein sequence ID" value="KAF8481034.1"/>
    <property type="molecule type" value="Genomic_DNA"/>
</dbReference>
<dbReference type="InterPro" id="IPR050505">
    <property type="entry name" value="WDR55/POC1"/>
</dbReference>
<organism evidence="4 5">
    <name type="scientific">Russula ochroleuca</name>
    <dbReference type="NCBI Taxonomy" id="152965"/>
    <lineage>
        <taxon>Eukaryota</taxon>
        <taxon>Fungi</taxon>
        <taxon>Dikarya</taxon>
        <taxon>Basidiomycota</taxon>
        <taxon>Agaricomycotina</taxon>
        <taxon>Agaricomycetes</taxon>
        <taxon>Russulales</taxon>
        <taxon>Russulaceae</taxon>
        <taxon>Russula</taxon>
    </lineage>
</organism>
<proteinExistence type="predicted"/>
<reference evidence="4" key="2">
    <citation type="journal article" date="2020" name="Nat. Commun.">
        <title>Large-scale genome sequencing of mycorrhizal fungi provides insights into the early evolution of symbiotic traits.</title>
        <authorList>
            <person name="Miyauchi S."/>
            <person name="Kiss E."/>
            <person name="Kuo A."/>
            <person name="Drula E."/>
            <person name="Kohler A."/>
            <person name="Sanchez-Garcia M."/>
            <person name="Morin E."/>
            <person name="Andreopoulos B."/>
            <person name="Barry K.W."/>
            <person name="Bonito G."/>
            <person name="Buee M."/>
            <person name="Carver A."/>
            <person name="Chen C."/>
            <person name="Cichocki N."/>
            <person name="Clum A."/>
            <person name="Culley D."/>
            <person name="Crous P.W."/>
            <person name="Fauchery L."/>
            <person name="Girlanda M."/>
            <person name="Hayes R.D."/>
            <person name="Keri Z."/>
            <person name="LaButti K."/>
            <person name="Lipzen A."/>
            <person name="Lombard V."/>
            <person name="Magnuson J."/>
            <person name="Maillard F."/>
            <person name="Murat C."/>
            <person name="Nolan M."/>
            <person name="Ohm R.A."/>
            <person name="Pangilinan J."/>
            <person name="Pereira M.F."/>
            <person name="Perotto S."/>
            <person name="Peter M."/>
            <person name="Pfister S."/>
            <person name="Riley R."/>
            <person name="Sitrit Y."/>
            <person name="Stielow J.B."/>
            <person name="Szollosi G."/>
            <person name="Zifcakova L."/>
            <person name="Stursova M."/>
            <person name="Spatafora J.W."/>
            <person name="Tedersoo L."/>
            <person name="Vaario L.M."/>
            <person name="Yamada A."/>
            <person name="Yan M."/>
            <person name="Wang P."/>
            <person name="Xu J."/>
            <person name="Bruns T."/>
            <person name="Baldrian P."/>
            <person name="Vilgalys R."/>
            <person name="Dunand C."/>
            <person name="Henrissat B."/>
            <person name="Grigoriev I.V."/>
            <person name="Hibbett D."/>
            <person name="Nagy L.G."/>
            <person name="Martin F.M."/>
        </authorList>
    </citation>
    <scope>NUCLEOTIDE SEQUENCE</scope>
    <source>
        <strain evidence="4">Prilba</strain>
    </source>
</reference>
<protein>
    <submittedName>
        <fullName evidence="4">WD40-repeat-containing domain protein</fullName>
    </submittedName>
</protein>
<evidence type="ECO:0000313" key="5">
    <source>
        <dbReference type="Proteomes" id="UP000759537"/>
    </source>
</evidence>
<evidence type="ECO:0000256" key="2">
    <source>
        <dbReference type="ARBA" id="ARBA00022737"/>
    </source>
</evidence>
<feature type="repeat" description="WD" evidence="3">
    <location>
        <begin position="410"/>
        <end position="432"/>
    </location>
</feature>
<dbReference type="AlphaFoldDB" id="A0A9P5MX89"/>
<reference evidence="4" key="1">
    <citation type="submission" date="2019-10" db="EMBL/GenBank/DDBJ databases">
        <authorList>
            <consortium name="DOE Joint Genome Institute"/>
            <person name="Kuo A."/>
            <person name="Miyauchi S."/>
            <person name="Kiss E."/>
            <person name="Drula E."/>
            <person name="Kohler A."/>
            <person name="Sanchez-Garcia M."/>
            <person name="Andreopoulos B."/>
            <person name="Barry K.W."/>
            <person name="Bonito G."/>
            <person name="Buee M."/>
            <person name="Carver A."/>
            <person name="Chen C."/>
            <person name="Cichocki N."/>
            <person name="Clum A."/>
            <person name="Culley D."/>
            <person name="Crous P.W."/>
            <person name="Fauchery L."/>
            <person name="Girlanda M."/>
            <person name="Hayes R."/>
            <person name="Keri Z."/>
            <person name="LaButti K."/>
            <person name="Lipzen A."/>
            <person name="Lombard V."/>
            <person name="Magnuson J."/>
            <person name="Maillard F."/>
            <person name="Morin E."/>
            <person name="Murat C."/>
            <person name="Nolan M."/>
            <person name="Ohm R."/>
            <person name="Pangilinan J."/>
            <person name="Pereira M."/>
            <person name="Perotto S."/>
            <person name="Peter M."/>
            <person name="Riley R."/>
            <person name="Sitrit Y."/>
            <person name="Stielow B."/>
            <person name="Szollosi G."/>
            <person name="Zifcakova L."/>
            <person name="Stursova M."/>
            <person name="Spatafora J.W."/>
            <person name="Tedersoo L."/>
            <person name="Vaario L.-M."/>
            <person name="Yamada A."/>
            <person name="Yan M."/>
            <person name="Wang P."/>
            <person name="Xu J."/>
            <person name="Bruns T."/>
            <person name="Baldrian P."/>
            <person name="Vilgalys R."/>
            <person name="Henrissat B."/>
            <person name="Grigoriev I.V."/>
            <person name="Hibbett D."/>
            <person name="Nagy L.G."/>
            <person name="Martin F.M."/>
        </authorList>
    </citation>
    <scope>NUCLEOTIDE SEQUENCE</scope>
    <source>
        <strain evidence="4">Prilba</strain>
    </source>
</reference>
<dbReference type="SUPFAM" id="SSF50978">
    <property type="entry name" value="WD40 repeat-like"/>
    <property type="match status" value="1"/>
</dbReference>
<dbReference type="SMART" id="SM00320">
    <property type="entry name" value="WD40"/>
    <property type="match status" value="4"/>
</dbReference>
<dbReference type="PROSITE" id="PS50082">
    <property type="entry name" value="WD_REPEATS_2"/>
    <property type="match status" value="2"/>
</dbReference>
<dbReference type="Gene3D" id="2.130.10.10">
    <property type="entry name" value="YVTN repeat-like/Quinoprotein amine dehydrogenase"/>
    <property type="match status" value="1"/>
</dbReference>
<sequence>MRKDFIWATARRLAQTQRKHKNLPARKQNHLRVNPVVALELSPVTASFCLAGGAINKIIQNPGCIAISSASSGGQPHDPEVTVQQDPYNRGGTLQIWKDDNSKGQSMILHGHCIIESPRSSEGLERTCVKCYTVNDISFDPNQSHLMASTGNNGSVQLWQDGEKLDNACYKYPRAPHDVAHREKDSLMAVTCMNGCVYVHPTLTNHPLGDPMELRVAPPEVQHSVGAIVWGQGASADTLFASSEAQIMTDYSGYHVAFDPDQGRRVYGFSAEESGDAMASDPDGARLALCTAARDGTNFLRLYDIRRKDGQRPLQTIQLDTFFIGQDSSAQLEPREGEVRAVSFSPDGLLLAVSRSDDELHIYDSRFMGRDREPMRRFLHWEEDCCLGGDRWGIVDAVWVDGWCGRGLGVVTGGSDGCVRFWDVRRSADDISNGEVLARPDSDIGHFSVGDPYSGEKPLVVGDNGGRVYVYDHATAGSSTC</sequence>
<name>A0A9P5MX89_9AGAM</name>
<dbReference type="InterPro" id="IPR001680">
    <property type="entry name" value="WD40_rpt"/>
</dbReference>
<keyword evidence="5" id="KW-1185">Reference proteome</keyword>